<sequence length="460" mass="51217">MELRTRILFFSKSTNLRRRDFGGITVLTAGDTVTFADHVRLEGTFMVPLSRALSHSRDSGGVETVDLFGSVPELDKELWVTELGRYASVSRPLVFRTKKPGYVGAFLELWKVRGEREMHLFFSWSIVQTAALYANRRLLINFYGCEDCADLYHGAFCLSKAYLLTGNQLFQEYFDELFSERAMNSARHVVSDTFDAFALQLDAWPYRDANLTAVKDSKADRDLVLDYFNPHSGRDKRKHAEAAVFNPGDLDDSLVGNWQSIAPHIADVRHRWAAAEQIEFVEWTVLLPDHVVAVLPHALSFPSFDESATRFMNQGGLGNHVALALSERFFRSYADSSEAAFSASQYRECATNATHFGDSSSAAGLSSVAMRTLALEVSLNAYHAGAPQHRRENLDGFEGYNATAMFFVASCYALCGGHDGVLHFTGYECDEAFRNVSGFAEAFACEPGSLITPLNRCGLM</sequence>
<comment type="caution">
    <text evidence="1">The sequence shown here is derived from an EMBL/GenBank/DDBJ whole genome shotgun (WGS) entry which is preliminary data.</text>
</comment>
<evidence type="ECO:0000313" key="2">
    <source>
        <dbReference type="Proteomes" id="UP000821845"/>
    </source>
</evidence>
<evidence type="ECO:0000313" key="1">
    <source>
        <dbReference type="EMBL" id="KAH6941507.1"/>
    </source>
</evidence>
<protein>
    <submittedName>
        <fullName evidence="1">Uncharacterized protein</fullName>
    </submittedName>
</protein>
<keyword evidence="2" id="KW-1185">Reference proteome</keyword>
<gene>
    <name evidence="1" type="ORF">HPB50_019164</name>
</gene>
<dbReference type="Proteomes" id="UP000821845">
    <property type="component" value="Chromosome 11"/>
</dbReference>
<organism evidence="1 2">
    <name type="scientific">Hyalomma asiaticum</name>
    <name type="common">Tick</name>
    <dbReference type="NCBI Taxonomy" id="266040"/>
    <lineage>
        <taxon>Eukaryota</taxon>
        <taxon>Metazoa</taxon>
        <taxon>Ecdysozoa</taxon>
        <taxon>Arthropoda</taxon>
        <taxon>Chelicerata</taxon>
        <taxon>Arachnida</taxon>
        <taxon>Acari</taxon>
        <taxon>Parasitiformes</taxon>
        <taxon>Ixodida</taxon>
        <taxon>Ixodoidea</taxon>
        <taxon>Ixodidae</taxon>
        <taxon>Hyalomminae</taxon>
        <taxon>Hyalomma</taxon>
    </lineage>
</organism>
<proteinExistence type="predicted"/>
<reference evidence="1" key="1">
    <citation type="submission" date="2020-05" db="EMBL/GenBank/DDBJ databases">
        <title>Large-scale comparative analyses of tick genomes elucidate their genetic diversity and vector capacities.</title>
        <authorList>
            <person name="Jia N."/>
            <person name="Wang J."/>
            <person name="Shi W."/>
            <person name="Du L."/>
            <person name="Sun Y."/>
            <person name="Zhan W."/>
            <person name="Jiang J."/>
            <person name="Wang Q."/>
            <person name="Zhang B."/>
            <person name="Ji P."/>
            <person name="Sakyi L.B."/>
            <person name="Cui X."/>
            <person name="Yuan T."/>
            <person name="Jiang B."/>
            <person name="Yang W."/>
            <person name="Lam T.T.-Y."/>
            <person name="Chang Q."/>
            <person name="Ding S."/>
            <person name="Wang X."/>
            <person name="Zhu J."/>
            <person name="Ruan X."/>
            <person name="Zhao L."/>
            <person name="Wei J."/>
            <person name="Que T."/>
            <person name="Du C."/>
            <person name="Cheng J."/>
            <person name="Dai P."/>
            <person name="Han X."/>
            <person name="Huang E."/>
            <person name="Gao Y."/>
            <person name="Liu J."/>
            <person name="Shao H."/>
            <person name="Ye R."/>
            <person name="Li L."/>
            <person name="Wei W."/>
            <person name="Wang X."/>
            <person name="Wang C."/>
            <person name="Yang T."/>
            <person name="Huo Q."/>
            <person name="Li W."/>
            <person name="Guo W."/>
            <person name="Chen H."/>
            <person name="Zhou L."/>
            <person name="Ni X."/>
            <person name="Tian J."/>
            <person name="Zhou Y."/>
            <person name="Sheng Y."/>
            <person name="Liu T."/>
            <person name="Pan Y."/>
            <person name="Xia L."/>
            <person name="Li J."/>
            <person name="Zhao F."/>
            <person name="Cao W."/>
        </authorList>
    </citation>
    <scope>NUCLEOTIDE SEQUENCE</scope>
    <source>
        <strain evidence="1">Hyas-2018</strain>
    </source>
</reference>
<name>A0ACB7T1W4_HYAAI</name>
<accession>A0ACB7T1W4</accession>
<dbReference type="EMBL" id="CM023491">
    <property type="protein sequence ID" value="KAH6941507.1"/>
    <property type="molecule type" value="Genomic_DNA"/>
</dbReference>